<dbReference type="SMART" id="SM01152">
    <property type="entry name" value="DUF167"/>
    <property type="match status" value="1"/>
</dbReference>
<dbReference type="AlphaFoldDB" id="A0A1H6I9L4"/>
<organism evidence="3 4">
    <name type="scientific">Magnetospirillum fulvum</name>
    <name type="common">Rhodospirillum fulvum</name>
    <dbReference type="NCBI Taxonomy" id="1082"/>
    <lineage>
        <taxon>Bacteria</taxon>
        <taxon>Pseudomonadati</taxon>
        <taxon>Pseudomonadota</taxon>
        <taxon>Alphaproteobacteria</taxon>
        <taxon>Rhodospirillales</taxon>
        <taxon>Rhodospirillaceae</taxon>
        <taxon>Magnetospirillum</taxon>
    </lineage>
</organism>
<dbReference type="OrthoDB" id="9801972at2"/>
<evidence type="ECO:0000256" key="2">
    <source>
        <dbReference type="HAMAP-Rule" id="MF_00634"/>
    </source>
</evidence>
<dbReference type="InterPro" id="IPR003746">
    <property type="entry name" value="DUF167"/>
</dbReference>
<evidence type="ECO:0000313" key="4">
    <source>
        <dbReference type="Proteomes" id="UP000182983"/>
    </source>
</evidence>
<dbReference type="RefSeq" id="WP_074768961.1">
    <property type="nucleotide sequence ID" value="NZ_FNWO01000010.1"/>
</dbReference>
<dbReference type="GO" id="GO:0005737">
    <property type="term" value="C:cytoplasm"/>
    <property type="evidence" value="ECO:0007669"/>
    <property type="project" value="TreeGrafter"/>
</dbReference>
<dbReference type="NCBIfam" id="TIGR00251">
    <property type="entry name" value="DUF167 family protein"/>
    <property type="match status" value="1"/>
</dbReference>
<accession>A0A1H6I9L4</accession>
<sequence length="109" mass="11594">MTSGASPFAVASGGLRVSIRLTPKASRNQVQGVAAESDGQAVLKVQVTAVPEDGKANAALVKLLAKTWRLPRTALDIVQGATDRRKVVLISGDAEDLRQRLDLWMAEQS</sequence>
<comment type="similarity">
    <text evidence="1 2">Belongs to the UPF0235 family.</text>
</comment>
<name>A0A1H6I9L4_MAGFU</name>
<dbReference type="InterPro" id="IPR036591">
    <property type="entry name" value="YggU-like_sf"/>
</dbReference>
<evidence type="ECO:0000256" key="1">
    <source>
        <dbReference type="ARBA" id="ARBA00010364"/>
    </source>
</evidence>
<gene>
    <name evidence="3" type="ORF">SAMN04244559_02444</name>
</gene>
<protein>
    <recommendedName>
        <fullName evidence="2">UPF0235 protein SAMN04244559_02444</fullName>
    </recommendedName>
</protein>
<dbReference type="SUPFAM" id="SSF69786">
    <property type="entry name" value="YggU-like"/>
    <property type="match status" value="1"/>
</dbReference>
<dbReference type="Pfam" id="PF02594">
    <property type="entry name" value="DUF167"/>
    <property type="match status" value="1"/>
</dbReference>
<reference evidence="4" key="1">
    <citation type="submission" date="2016-10" db="EMBL/GenBank/DDBJ databases">
        <authorList>
            <person name="Varghese N."/>
            <person name="Submissions S."/>
        </authorList>
    </citation>
    <scope>NUCLEOTIDE SEQUENCE [LARGE SCALE GENOMIC DNA]</scope>
    <source>
        <strain evidence="4">DSM 13234</strain>
    </source>
</reference>
<proteinExistence type="inferred from homology"/>
<dbReference type="Gene3D" id="3.30.1200.10">
    <property type="entry name" value="YggU-like"/>
    <property type="match status" value="1"/>
</dbReference>
<dbReference type="PANTHER" id="PTHR13420:SF7">
    <property type="entry name" value="UPF0235 PROTEIN C15ORF40"/>
    <property type="match status" value="1"/>
</dbReference>
<dbReference type="HAMAP" id="MF_00634">
    <property type="entry name" value="UPF0235"/>
    <property type="match status" value="1"/>
</dbReference>
<keyword evidence="4" id="KW-1185">Reference proteome</keyword>
<dbReference type="Proteomes" id="UP000182983">
    <property type="component" value="Unassembled WGS sequence"/>
</dbReference>
<evidence type="ECO:0000313" key="3">
    <source>
        <dbReference type="EMBL" id="SEH45908.1"/>
    </source>
</evidence>
<dbReference type="EMBL" id="FNWO01000010">
    <property type="protein sequence ID" value="SEH45908.1"/>
    <property type="molecule type" value="Genomic_DNA"/>
</dbReference>
<dbReference type="PANTHER" id="PTHR13420">
    <property type="entry name" value="UPF0235 PROTEIN C15ORF40"/>
    <property type="match status" value="1"/>
</dbReference>